<dbReference type="EMBL" id="FNPG01000005">
    <property type="protein sequence ID" value="SDX91814.1"/>
    <property type="molecule type" value="Genomic_DNA"/>
</dbReference>
<gene>
    <name evidence="2" type="ORF">SAMN02910414_00289</name>
</gene>
<organism evidence="2 3">
    <name type="scientific">Lachnobacterium bovis DSM 14045</name>
    <dbReference type="NCBI Taxonomy" id="1122142"/>
    <lineage>
        <taxon>Bacteria</taxon>
        <taxon>Bacillati</taxon>
        <taxon>Bacillota</taxon>
        <taxon>Clostridia</taxon>
        <taxon>Lachnospirales</taxon>
        <taxon>Lachnospiraceae</taxon>
        <taxon>Lachnobacterium</taxon>
    </lineage>
</organism>
<keyword evidence="3" id="KW-1185">Reference proteome</keyword>
<protein>
    <submittedName>
        <fullName evidence="2">Aldo/keto reductase family protein</fullName>
    </submittedName>
</protein>
<evidence type="ECO:0000259" key="1">
    <source>
        <dbReference type="Pfam" id="PF00248"/>
    </source>
</evidence>
<dbReference type="InterPro" id="IPR023210">
    <property type="entry name" value="NADP_OxRdtase_dom"/>
</dbReference>
<proteinExistence type="predicted"/>
<evidence type="ECO:0000313" key="3">
    <source>
        <dbReference type="Proteomes" id="UP000183918"/>
    </source>
</evidence>
<reference evidence="2 3" key="1">
    <citation type="submission" date="2016-10" db="EMBL/GenBank/DDBJ databases">
        <authorList>
            <person name="de Groot N.N."/>
        </authorList>
    </citation>
    <scope>NUCLEOTIDE SEQUENCE [LARGE SCALE GENOMIC DNA]</scope>
    <source>
        <strain evidence="2 3">DSM 14045</strain>
    </source>
</reference>
<name>A0A1H3FNV5_9FIRM</name>
<sequence>MNKNNISAVIGTNSWGGKLYGKIIRGNYVPENVIKDAMKEAKDCGLVTYDLARDYGFDKAQNMIGEFGTKDIIISAKYTPFKHYKKRVCQEISYERSR</sequence>
<dbReference type="STRING" id="1122142.SAMN02910414_00289"/>
<dbReference type="SUPFAM" id="SSF51430">
    <property type="entry name" value="NAD(P)-linked oxidoreductase"/>
    <property type="match status" value="1"/>
</dbReference>
<feature type="domain" description="NADP-dependent oxidoreductase" evidence="1">
    <location>
        <begin position="9"/>
        <end position="88"/>
    </location>
</feature>
<accession>A0A1H3FNV5</accession>
<dbReference type="Pfam" id="PF00248">
    <property type="entry name" value="Aldo_ket_red"/>
    <property type="match status" value="1"/>
</dbReference>
<dbReference type="Gene3D" id="3.20.20.100">
    <property type="entry name" value="NADP-dependent oxidoreductase domain"/>
    <property type="match status" value="1"/>
</dbReference>
<evidence type="ECO:0000313" key="2">
    <source>
        <dbReference type="EMBL" id="SDX91814.1"/>
    </source>
</evidence>
<dbReference type="Proteomes" id="UP000183918">
    <property type="component" value="Unassembled WGS sequence"/>
</dbReference>
<dbReference type="AlphaFoldDB" id="A0A1H3FNV5"/>
<dbReference type="InterPro" id="IPR036812">
    <property type="entry name" value="NAD(P)_OxRdtase_dom_sf"/>
</dbReference>